<dbReference type="Proteomes" id="UP000177480">
    <property type="component" value="Unassembled WGS sequence"/>
</dbReference>
<dbReference type="STRING" id="1802114.A2719_01580"/>
<evidence type="ECO:0000313" key="2">
    <source>
        <dbReference type="Proteomes" id="UP000177480"/>
    </source>
</evidence>
<gene>
    <name evidence="1" type="ORF">A2719_01580</name>
</gene>
<dbReference type="AlphaFoldDB" id="A0A1G2FY98"/>
<dbReference type="EMBL" id="MHNK01000020">
    <property type="protein sequence ID" value="OGZ43036.1"/>
    <property type="molecule type" value="Genomic_DNA"/>
</dbReference>
<comment type="caution">
    <text evidence="1">The sequence shown here is derived from an EMBL/GenBank/DDBJ whole genome shotgun (WGS) entry which is preliminary data.</text>
</comment>
<name>A0A1G2FY98_9BACT</name>
<protein>
    <submittedName>
        <fullName evidence="1">Uncharacterized protein</fullName>
    </submittedName>
</protein>
<proteinExistence type="predicted"/>
<accession>A0A1G2FY98</accession>
<evidence type="ECO:0000313" key="1">
    <source>
        <dbReference type="EMBL" id="OGZ43036.1"/>
    </source>
</evidence>
<sequence>MASFRIVSIPQGGAPEEIRKEWIGIVLPLKKLLSPDEGSYEYNLKVRRQQPRSFVTVPVRTALEKLTKKSRVAAEWFYVNLPYLWLDRDFCFGVDEVEIFESD</sequence>
<organism evidence="1 2">
    <name type="scientific">Candidatus Ryanbacteria bacterium RIFCSPHIGHO2_01_FULL_45_22</name>
    <dbReference type="NCBI Taxonomy" id="1802114"/>
    <lineage>
        <taxon>Bacteria</taxon>
        <taxon>Candidatus Ryaniibacteriota</taxon>
    </lineage>
</organism>
<reference evidence="1 2" key="1">
    <citation type="journal article" date="2016" name="Nat. Commun.">
        <title>Thousands of microbial genomes shed light on interconnected biogeochemical processes in an aquifer system.</title>
        <authorList>
            <person name="Anantharaman K."/>
            <person name="Brown C.T."/>
            <person name="Hug L.A."/>
            <person name="Sharon I."/>
            <person name="Castelle C.J."/>
            <person name="Probst A.J."/>
            <person name="Thomas B.C."/>
            <person name="Singh A."/>
            <person name="Wilkins M.J."/>
            <person name="Karaoz U."/>
            <person name="Brodie E.L."/>
            <person name="Williams K.H."/>
            <person name="Hubbard S.S."/>
            <person name="Banfield J.F."/>
        </authorList>
    </citation>
    <scope>NUCLEOTIDE SEQUENCE [LARGE SCALE GENOMIC DNA]</scope>
</reference>